<evidence type="ECO:0000313" key="4">
    <source>
        <dbReference type="Proteomes" id="UP000002149"/>
    </source>
</evidence>
<gene>
    <name evidence="3" type="ordered locus">CNC02175</name>
</gene>
<sequence>MPSRSRTPSPATETSCTFCLSPAPNEGHLPTLSRPILVSDNQTAQERSTSKNRNRSTSRTRKHQNDGIGGNLVGSMKRGIQIDDGSRKTTRLGVLLTVALMLFTVLTTIWILRLNTQAQSVGGWSRIVGRWQKAFGDQVGPVMKKWSERDVEF</sequence>
<dbReference type="PaxDb" id="214684-A0A0S2LIC3"/>
<accession>A0A0S2LIC3</accession>
<dbReference type="Proteomes" id="UP000002149">
    <property type="component" value="Chromosome 3"/>
</dbReference>
<keyword evidence="4" id="KW-1185">Reference proteome</keyword>
<name>A0A0S2LIC3_CRYD1</name>
<dbReference type="AlphaFoldDB" id="A0A0S2LIC3"/>
<dbReference type="RefSeq" id="XP_024514273.1">
    <property type="nucleotide sequence ID" value="XM_024658935.1"/>
</dbReference>
<organism evidence="3 4">
    <name type="scientific">Cryptococcus deneoformans (strain JEC21 / ATCC MYA-565)</name>
    <name type="common">Cryptococcus neoformans var. neoformans serotype D</name>
    <dbReference type="NCBI Taxonomy" id="214684"/>
    <lineage>
        <taxon>Eukaryota</taxon>
        <taxon>Fungi</taxon>
        <taxon>Dikarya</taxon>
        <taxon>Basidiomycota</taxon>
        <taxon>Agaricomycotina</taxon>
        <taxon>Tremellomycetes</taxon>
        <taxon>Tremellales</taxon>
        <taxon>Cryptococcaceae</taxon>
        <taxon>Cryptococcus</taxon>
        <taxon>Cryptococcus neoformans species complex</taxon>
    </lineage>
</organism>
<dbReference type="EMBL" id="AE017343">
    <property type="protein sequence ID" value="ALO60455.1"/>
    <property type="molecule type" value="Genomic_DNA"/>
</dbReference>
<feature type="compositionally biased region" description="Basic residues" evidence="1">
    <location>
        <begin position="50"/>
        <end position="62"/>
    </location>
</feature>
<protein>
    <submittedName>
        <fullName evidence="3">Uncharacterized protein</fullName>
    </submittedName>
</protein>
<reference evidence="3 4" key="1">
    <citation type="journal article" date="2005" name="Science">
        <title>The genome of the basidiomycetous yeast and human pathogen Cryptococcus neoformans.</title>
        <authorList>
            <person name="Loftus B.J."/>
            <person name="Fung E."/>
            <person name="Roncaglia P."/>
            <person name="Rowley D."/>
            <person name="Amedeo P."/>
            <person name="Bruno D."/>
            <person name="Vamathevan J."/>
            <person name="Miranda M."/>
            <person name="Anderson I.J."/>
            <person name="Fraser J.A."/>
            <person name="Allen J.E."/>
            <person name="Bosdet I.E."/>
            <person name="Brent M.R."/>
            <person name="Chiu R."/>
            <person name="Doering T.L."/>
            <person name="Donlin M.J."/>
            <person name="D'Souza C.A."/>
            <person name="Fox D.S."/>
            <person name="Grinberg V."/>
            <person name="Fu J."/>
            <person name="Fukushima M."/>
            <person name="Haas B.J."/>
            <person name="Huang J.C."/>
            <person name="Janbon G."/>
            <person name="Jones S.J."/>
            <person name="Koo H.L."/>
            <person name="Krzywinski M.I."/>
            <person name="Kwon-Chung J.K."/>
            <person name="Lengeler K.B."/>
            <person name="Maiti R."/>
            <person name="Marra M.A."/>
            <person name="Marra R.E."/>
            <person name="Mathewson C.A."/>
            <person name="Mitchell T.G."/>
            <person name="Pertea M."/>
            <person name="Riggs F.R."/>
            <person name="Salzberg S.L."/>
            <person name="Schein J.E."/>
            <person name="Shvartsbeyn A."/>
            <person name="Shin H."/>
            <person name="Shumway M."/>
            <person name="Specht C.A."/>
            <person name="Suh B.B."/>
            <person name="Tenney A."/>
            <person name="Utterback T.R."/>
            <person name="Wickes B.L."/>
            <person name="Wortman J.R."/>
            <person name="Wye N.H."/>
            <person name="Kronstad J.W."/>
            <person name="Lodge J.K."/>
            <person name="Heitman J."/>
            <person name="Davis R.W."/>
            <person name="Fraser C.M."/>
            <person name="Hyman R.W."/>
        </authorList>
    </citation>
    <scope>NUCLEOTIDE SEQUENCE [LARGE SCALE GENOMIC DNA]</scope>
    <source>
        <strain evidence="4">JEC21 / ATCC MYA-565</strain>
    </source>
</reference>
<evidence type="ECO:0000313" key="3">
    <source>
        <dbReference type="EMBL" id="ALO60455.1"/>
    </source>
</evidence>
<proteinExistence type="predicted"/>
<keyword evidence="2" id="KW-1133">Transmembrane helix</keyword>
<evidence type="ECO:0000256" key="1">
    <source>
        <dbReference type="SAM" id="MobiDB-lite"/>
    </source>
</evidence>
<dbReference type="VEuPathDB" id="FungiDB:CNC02175"/>
<feature type="transmembrane region" description="Helical" evidence="2">
    <location>
        <begin position="92"/>
        <end position="112"/>
    </location>
</feature>
<keyword evidence="2" id="KW-0812">Transmembrane</keyword>
<dbReference type="InParanoid" id="A0A0S2LIC3"/>
<dbReference type="GeneID" id="36392782"/>
<dbReference type="KEGG" id="cne:CNC02175"/>
<dbReference type="OrthoDB" id="2573119at2759"/>
<feature type="region of interest" description="Disordered" evidence="1">
    <location>
        <begin position="30"/>
        <end position="72"/>
    </location>
</feature>
<keyword evidence="2" id="KW-0472">Membrane</keyword>
<evidence type="ECO:0000256" key="2">
    <source>
        <dbReference type="SAM" id="Phobius"/>
    </source>
</evidence>